<dbReference type="Pfam" id="PF03610">
    <property type="entry name" value="EIIA-man"/>
    <property type="match status" value="1"/>
</dbReference>
<evidence type="ECO:0000256" key="3">
    <source>
        <dbReference type="ARBA" id="ARBA00022490"/>
    </source>
</evidence>
<dbReference type="InterPro" id="IPR033887">
    <property type="entry name" value="PTS_IIA_man"/>
</dbReference>
<dbReference type="Proteomes" id="UP000056322">
    <property type="component" value="Chromosome 1"/>
</dbReference>
<dbReference type="PROSITE" id="PS51096">
    <property type="entry name" value="PTS_EIIA_TYPE_4"/>
    <property type="match status" value="1"/>
</dbReference>
<dbReference type="GO" id="GO:0016020">
    <property type="term" value="C:membrane"/>
    <property type="evidence" value="ECO:0007669"/>
    <property type="project" value="InterPro"/>
</dbReference>
<protein>
    <submittedName>
        <fullName evidence="9">PTS system fructose subfamily IIA component</fullName>
    </submittedName>
</protein>
<comment type="subcellular location">
    <subcellularLocation>
        <location evidence="1">Cytoplasm</location>
    </subcellularLocation>
</comment>
<keyword evidence="10" id="KW-1185">Reference proteome</keyword>
<reference evidence="10" key="1">
    <citation type="submission" date="2014-12" db="EMBL/GenBank/DDBJ databases">
        <authorList>
            <person name="Salcher M.M."/>
        </authorList>
    </citation>
    <scope>NUCLEOTIDE SEQUENCE [LARGE SCALE GENOMIC DNA]</scope>
    <source>
        <strain evidence="10">MMS-10A-171</strain>
    </source>
</reference>
<keyword evidence="4" id="KW-0762">Sugar transport</keyword>
<dbReference type="STRING" id="1581680.BN1209_0120"/>
<dbReference type="PANTHER" id="PTHR33799:SF1">
    <property type="entry name" value="PTS SYSTEM MANNOSE-SPECIFIC EIIAB COMPONENT-RELATED"/>
    <property type="match status" value="1"/>
</dbReference>
<evidence type="ECO:0000256" key="6">
    <source>
        <dbReference type="ARBA" id="ARBA00022683"/>
    </source>
</evidence>
<dbReference type="CDD" id="cd00006">
    <property type="entry name" value="PTS_IIA_man"/>
    <property type="match status" value="1"/>
</dbReference>
<dbReference type="EMBL" id="LN794158">
    <property type="protein sequence ID" value="CEN55174.1"/>
    <property type="molecule type" value="Genomic_DNA"/>
</dbReference>
<dbReference type="SUPFAM" id="SSF53062">
    <property type="entry name" value="PTS system fructose IIA component-like"/>
    <property type="match status" value="1"/>
</dbReference>
<dbReference type="HOGENOM" id="CLU_123235_0_0_4"/>
<evidence type="ECO:0000256" key="2">
    <source>
        <dbReference type="ARBA" id="ARBA00022448"/>
    </source>
</evidence>
<proteinExistence type="predicted"/>
<dbReference type="InterPro" id="IPR051471">
    <property type="entry name" value="Bacterial_PTS_sugar_comp"/>
</dbReference>
<dbReference type="InterPro" id="IPR036662">
    <property type="entry name" value="PTS_EIIA_man-typ_sf"/>
</dbReference>
<sequence length="141" mass="14816">MIGILIVAHGALGESLIQCATHVMGARPALLEQFGIDTHDDPATLLPVMQKVVKDLDEGDGVLILSDIYGATPCNIVSKLVKQNSVEGIAGVNLPMLVRALTYRNVDLAKLAEKAMSGGQEGVINFTEAACKESSAKDASK</sequence>
<evidence type="ECO:0000256" key="7">
    <source>
        <dbReference type="ARBA" id="ARBA00022777"/>
    </source>
</evidence>
<evidence type="ECO:0000313" key="9">
    <source>
        <dbReference type="EMBL" id="CEN55174.1"/>
    </source>
</evidence>
<evidence type="ECO:0000256" key="1">
    <source>
        <dbReference type="ARBA" id="ARBA00004496"/>
    </source>
</evidence>
<dbReference type="AlphaFoldDB" id="A0A0B7IS88"/>
<evidence type="ECO:0000256" key="4">
    <source>
        <dbReference type="ARBA" id="ARBA00022597"/>
    </source>
</evidence>
<name>A0A0B7IS88_9PROT</name>
<keyword evidence="5" id="KW-0808">Transferase</keyword>
<dbReference type="KEGG" id="mbac:BN1209_0120"/>
<dbReference type="PANTHER" id="PTHR33799">
    <property type="entry name" value="PTS PERMEASE-RELATED-RELATED"/>
    <property type="match status" value="1"/>
</dbReference>
<dbReference type="GO" id="GO:0005737">
    <property type="term" value="C:cytoplasm"/>
    <property type="evidence" value="ECO:0007669"/>
    <property type="project" value="UniProtKB-SubCell"/>
</dbReference>
<evidence type="ECO:0000256" key="5">
    <source>
        <dbReference type="ARBA" id="ARBA00022679"/>
    </source>
</evidence>
<keyword evidence="6" id="KW-0598">Phosphotransferase system</keyword>
<keyword evidence="2" id="KW-0813">Transport</keyword>
<keyword evidence="7" id="KW-0418">Kinase</keyword>
<organism evidence="9 10">
    <name type="scientific">Candidatus Methylopumilus turicensis</name>
    <dbReference type="NCBI Taxonomy" id="1581680"/>
    <lineage>
        <taxon>Bacteria</taxon>
        <taxon>Pseudomonadati</taxon>
        <taxon>Pseudomonadota</taxon>
        <taxon>Betaproteobacteria</taxon>
        <taxon>Nitrosomonadales</taxon>
        <taxon>Methylophilaceae</taxon>
        <taxon>Candidatus Methylopumilus</taxon>
    </lineage>
</organism>
<dbReference type="InterPro" id="IPR004701">
    <property type="entry name" value="PTS_EIIA_man-typ"/>
</dbReference>
<gene>
    <name evidence="9" type="ORF">BN1209_0120</name>
</gene>
<evidence type="ECO:0000313" key="10">
    <source>
        <dbReference type="Proteomes" id="UP000056322"/>
    </source>
</evidence>
<dbReference type="Gene3D" id="3.40.50.510">
    <property type="entry name" value="Phosphotransferase system, mannose-type IIA component"/>
    <property type="match status" value="1"/>
</dbReference>
<dbReference type="GO" id="GO:0009401">
    <property type="term" value="P:phosphoenolpyruvate-dependent sugar phosphotransferase system"/>
    <property type="evidence" value="ECO:0007669"/>
    <property type="project" value="UniProtKB-KW"/>
</dbReference>
<dbReference type="RefSeq" id="WP_045750495.1">
    <property type="nucleotide sequence ID" value="NZ_LN794158.1"/>
</dbReference>
<dbReference type="GO" id="GO:0016301">
    <property type="term" value="F:kinase activity"/>
    <property type="evidence" value="ECO:0007669"/>
    <property type="project" value="UniProtKB-KW"/>
</dbReference>
<keyword evidence="3" id="KW-0963">Cytoplasm</keyword>
<dbReference type="OrthoDB" id="8795346at2"/>
<accession>A0A0B7IS88</accession>
<evidence type="ECO:0000259" key="8">
    <source>
        <dbReference type="PROSITE" id="PS51096"/>
    </source>
</evidence>
<feature type="domain" description="PTS EIIA type-4" evidence="8">
    <location>
        <begin position="1"/>
        <end position="123"/>
    </location>
</feature>